<proteinExistence type="predicted"/>
<dbReference type="EMBL" id="BFEA01000269">
    <property type="protein sequence ID" value="GBG77499.1"/>
    <property type="molecule type" value="Genomic_DNA"/>
</dbReference>
<gene>
    <name evidence="1" type="ORF">CBR_g23944</name>
</gene>
<accession>A0A388L598</accession>
<evidence type="ECO:0000313" key="1">
    <source>
        <dbReference type="EMBL" id="GBG77499.1"/>
    </source>
</evidence>
<sequence length="95" mass="10255">MLVNVALSLRAGFFSCEYLSPGNESTHANGPILWVGSSSLSTRFSIRASGHPTTLHALAGVVLSGQVWTAASSQSFMAKDSIPSWKCRCWHLNLF</sequence>
<reference evidence="1 2" key="1">
    <citation type="journal article" date="2018" name="Cell">
        <title>The Chara Genome: Secondary Complexity and Implications for Plant Terrestrialization.</title>
        <authorList>
            <person name="Nishiyama T."/>
            <person name="Sakayama H."/>
            <person name="Vries J.D."/>
            <person name="Buschmann H."/>
            <person name="Saint-Marcoux D."/>
            <person name="Ullrich K.K."/>
            <person name="Haas F.B."/>
            <person name="Vanderstraeten L."/>
            <person name="Becker D."/>
            <person name="Lang D."/>
            <person name="Vosolsobe S."/>
            <person name="Rombauts S."/>
            <person name="Wilhelmsson P.K.I."/>
            <person name="Janitza P."/>
            <person name="Kern R."/>
            <person name="Heyl A."/>
            <person name="Rumpler F."/>
            <person name="Villalobos L.I.A.C."/>
            <person name="Clay J.M."/>
            <person name="Skokan R."/>
            <person name="Toyoda A."/>
            <person name="Suzuki Y."/>
            <person name="Kagoshima H."/>
            <person name="Schijlen E."/>
            <person name="Tajeshwar N."/>
            <person name="Catarino B."/>
            <person name="Hetherington A.J."/>
            <person name="Saltykova A."/>
            <person name="Bonnot C."/>
            <person name="Breuninger H."/>
            <person name="Symeonidi A."/>
            <person name="Radhakrishnan G.V."/>
            <person name="Van Nieuwerburgh F."/>
            <person name="Deforce D."/>
            <person name="Chang C."/>
            <person name="Karol K.G."/>
            <person name="Hedrich R."/>
            <person name="Ulvskov P."/>
            <person name="Glockner G."/>
            <person name="Delwiche C.F."/>
            <person name="Petrasek J."/>
            <person name="Van de Peer Y."/>
            <person name="Friml J."/>
            <person name="Beilby M."/>
            <person name="Dolan L."/>
            <person name="Kohara Y."/>
            <person name="Sugano S."/>
            <person name="Fujiyama A."/>
            <person name="Delaux P.-M."/>
            <person name="Quint M."/>
            <person name="TheiBen G."/>
            <person name="Hagemann M."/>
            <person name="Harholt J."/>
            <person name="Dunand C."/>
            <person name="Zachgo S."/>
            <person name="Langdale J."/>
            <person name="Maumus F."/>
            <person name="Straeten D.V.D."/>
            <person name="Gould S.B."/>
            <person name="Rensing S.A."/>
        </authorList>
    </citation>
    <scope>NUCLEOTIDE SEQUENCE [LARGE SCALE GENOMIC DNA]</scope>
    <source>
        <strain evidence="1 2">S276</strain>
    </source>
</reference>
<comment type="caution">
    <text evidence="1">The sequence shown here is derived from an EMBL/GenBank/DDBJ whole genome shotgun (WGS) entry which is preliminary data.</text>
</comment>
<protein>
    <submittedName>
        <fullName evidence="1">Uncharacterized protein</fullName>
    </submittedName>
</protein>
<evidence type="ECO:0000313" key="2">
    <source>
        <dbReference type="Proteomes" id="UP000265515"/>
    </source>
</evidence>
<dbReference type="AlphaFoldDB" id="A0A388L598"/>
<dbReference type="Proteomes" id="UP000265515">
    <property type="component" value="Unassembled WGS sequence"/>
</dbReference>
<dbReference type="Gramene" id="GBG77499">
    <property type="protein sequence ID" value="GBG77499"/>
    <property type="gene ID" value="CBR_g23944"/>
</dbReference>
<keyword evidence="2" id="KW-1185">Reference proteome</keyword>
<organism evidence="1 2">
    <name type="scientific">Chara braunii</name>
    <name type="common">Braun's stonewort</name>
    <dbReference type="NCBI Taxonomy" id="69332"/>
    <lineage>
        <taxon>Eukaryota</taxon>
        <taxon>Viridiplantae</taxon>
        <taxon>Streptophyta</taxon>
        <taxon>Charophyceae</taxon>
        <taxon>Charales</taxon>
        <taxon>Characeae</taxon>
        <taxon>Chara</taxon>
    </lineage>
</organism>
<name>A0A388L598_CHABU</name>